<evidence type="ECO:0000256" key="3">
    <source>
        <dbReference type="ARBA" id="ARBA00022989"/>
    </source>
</evidence>
<organism evidence="7 8">
    <name type="scientific">Mycolicibacterium porcinum</name>
    <dbReference type="NCBI Taxonomy" id="39693"/>
    <lineage>
        <taxon>Bacteria</taxon>
        <taxon>Bacillati</taxon>
        <taxon>Actinomycetota</taxon>
        <taxon>Actinomycetes</taxon>
        <taxon>Mycobacteriales</taxon>
        <taxon>Mycobacteriaceae</taxon>
        <taxon>Mycolicibacterium</taxon>
    </lineage>
</organism>
<name>A0AAW5TC73_9MYCO</name>
<dbReference type="EMBL" id="JACKVC010000024">
    <property type="protein sequence ID" value="MCV7392047.1"/>
    <property type="molecule type" value="Genomic_DNA"/>
</dbReference>
<dbReference type="RefSeq" id="WP_051576757.1">
    <property type="nucleotide sequence ID" value="NZ_JACKVC010000024.1"/>
</dbReference>
<gene>
    <name evidence="7" type="ORF">H5P34_28710</name>
</gene>
<proteinExistence type="predicted"/>
<evidence type="ECO:0000313" key="7">
    <source>
        <dbReference type="EMBL" id="MCV7392047.1"/>
    </source>
</evidence>
<evidence type="ECO:0000259" key="6">
    <source>
        <dbReference type="Pfam" id="PF13515"/>
    </source>
</evidence>
<keyword evidence="4 5" id="KW-0472">Membrane</keyword>
<evidence type="ECO:0000256" key="5">
    <source>
        <dbReference type="SAM" id="Phobius"/>
    </source>
</evidence>
<accession>A0AAW5TC73</accession>
<dbReference type="InterPro" id="IPR049453">
    <property type="entry name" value="Memb_transporter_dom"/>
</dbReference>
<feature type="transmembrane region" description="Helical" evidence="5">
    <location>
        <begin position="46"/>
        <end position="62"/>
    </location>
</feature>
<feature type="transmembrane region" description="Helical" evidence="5">
    <location>
        <begin position="97"/>
        <end position="114"/>
    </location>
</feature>
<keyword evidence="2 5" id="KW-0812">Transmembrane</keyword>
<sequence>MRTVRVYARVRIAMTPPPGDHRPALRVALGLAVPGVALLFAGRPDLMIYAVFGAITGMYGRAEPRQRRVVHQSQAAAILIAGVAIGVTLANMRVHPWALVITAVAFVTVGSVVTDRLALKPEGPFYGVFALGAVATVPAGRVSPVAAVSICAATALLCVALGILDASRGPVPAPPTSAVPAQGVMVHAARYATAVTAAGTAGLLLGVDHANWAIAAATGPLAAADTAGRVRRGVHRLIGTLIGLVVAALLLVPHPNEYVLAVCVMVLLFPTELFMAHHHAIALGFFTPLIMLMTDLAEPAEPMALLTDRGIDTVIGVAAAIGVALLLPGPGFGGFSWTRCRRPG</sequence>
<evidence type="ECO:0000256" key="2">
    <source>
        <dbReference type="ARBA" id="ARBA00022692"/>
    </source>
</evidence>
<reference evidence="7" key="2">
    <citation type="journal article" date="2022" name="BMC Genomics">
        <title>Comparative genome analysis of mycobacteria focusing on tRNA and non-coding RNA.</title>
        <authorList>
            <person name="Behra P.R.K."/>
            <person name="Pettersson B.M.F."/>
            <person name="Ramesh M."/>
            <person name="Das S."/>
            <person name="Dasgupta S."/>
            <person name="Kirsebom L.A."/>
        </authorList>
    </citation>
    <scope>NUCLEOTIDE SEQUENCE</scope>
    <source>
        <strain evidence="7">DSM 44242</strain>
    </source>
</reference>
<feature type="transmembrane region" description="Helical" evidence="5">
    <location>
        <begin position="234"/>
        <end position="252"/>
    </location>
</feature>
<protein>
    <submittedName>
        <fullName evidence="7">FUSC family protein</fullName>
    </submittedName>
</protein>
<comment type="caution">
    <text evidence="7">The sequence shown here is derived from an EMBL/GenBank/DDBJ whole genome shotgun (WGS) entry which is preliminary data.</text>
</comment>
<reference evidence="7" key="1">
    <citation type="submission" date="2020-07" db="EMBL/GenBank/DDBJ databases">
        <authorList>
            <person name="Pettersson B.M.F."/>
            <person name="Behra P.R.K."/>
            <person name="Ramesh M."/>
            <person name="Das S."/>
            <person name="Dasgupta S."/>
            <person name="Kirsebom L.A."/>
        </authorList>
    </citation>
    <scope>NUCLEOTIDE SEQUENCE</scope>
    <source>
        <strain evidence="7">DSM 44242</strain>
    </source>
</reference>
<feature type="transmembrane region" description="Helical" evidence="5">
    <location>
        <begin position="317"/>
        <end position="338"/>
    </location>
</feature>
<evidence type="ECO:0000313" key="8">
    <source>
        <dbReference type="Proteomes" id="UP001141659"/>
    </source>
</evidence>
<evidence type="ECO:0000256" key="4">
    <source>
        <dbReference type="ARBA" id="ARBA00023136"/>
    </source>
</evidence>
<comment type="subcellular location">
    <subcellularLocation>
        <location evidence="1">Membrane</location>
        <topology evidence="1">Multi-pass membrane protein</topology>
    </subcellularLocation>
</comment>
<feature type="domain" description="Integral membrane bound transporter" evidence="6">
    <location>
        <begin position="198"/>
        <end position="321"/>
    </location>
</feature>
<dbReference type="AlphaFoldDB" id="A0AAW5TC73"/>
<keyword evidence="3 5" id="KW-1133">Transmembrane helix</keyword>
<dbReference type="Pfam" id="PF13515">
    <property type="entry name" value="FUSC_2"/>
    <property type="match status" value="1"/>
</dbReference>
<feature type="transmembrane region" description="Helical" evidence="5">
    <location>
        <begin position="74"/>
        <end position="91"/>
    </location>
</feature>
<feature type="transmembrane region" description="Helical" evidence="5">
    <location>
        <begin position="146"/>
        <end position="164"/>
    </location>
</feature>
<evidence type="ECO:0000256" key="1">
    <source>
        <dbReference type="ARBA" id="ARBA00004141"/>
    </source>
</evidence>
<dbReference type="Proteomes" id="UP001141659">
    <property type="component" value="Unassembled WGS sequence"/>
</dbReference>
<dbReference type="GO" id="GO:0016020">
    <property type="term" value="C:membrane"/>
    <property type="evidence" value="ECO:0007669"/>
    <property type="project" value="UniProtKB-SubCell"/>
</dbReference>
<feature type="transmembrane region" description="Helical" evidence="5">
    <location>
        <begin position="258"/>
        <end position="275"/>
    </location>
</feature>